<evidence type="ECO:0000256" key="3">
    <source>
        <dbReference type="ARBA" id="ARBA00022553"/>
    </source>
</evidence>
<protein>
    <recommendedName>
        <fullName evidence="9">Transcriptional regulatory protein</fullName>
    </recommendedName>
</protein>
<dbReference type="OrthoDB" id="7187989at2"/>
<proteinExistence type="predicted"/>
<dbReference type="PANTHER" id="PTHR45526">
    <property type="entry name" value="TRANSCRIPTIONAL REGULATORY PROTEIN DPIA"/>
    <property type="match status" value="1"/>
</dbReference>
<dbReference type="GO" id="GO:0000156">
    <property type="term" value="F:phosphorelay response regulator activity"/>
    <property type="evidence" value="ECO:0007669"/>
    <property type="project" value="TreeGrafter"/>
</dbReference>
<evidence type="ECO:0000256" key="2">
    <source>
        <dbReference type="ARBA" id="ARBA00022490"/>
    </source>
</evidence>
<feature type="domain" description="Response regulatory" evidence="11">
    <location>
        <begin position="7"/>
        <end position="123"/>
    </location>
</feature>
<evidence type="ECO:0000256" key="10">
    <source>
        <dbReference type="PROSITE-ProRule" id="PRU00169"/>
    </source>
</evidence>
<evidence type="ECO:0000256" key="4">
    <source>
        <dbReference type="ARBA" id="ARBA00023012"/>
    </source>
</evidence>
<dbReference type="Proteomes" id="UP000306192">
    <property type="component" value="Unassembled WGS sequence"/>
</dbReference>
<feature type="modified residue" description="4-aspartylphosphate" evidence="10">
    <location>
        <position position="58"/>
    </location>
</feature>
<keyword evidence="3 10" id="KW-0597">Phosphoprotein</keyword>
<dbReference type="InterPro" id="IPR036390">
    <property type="entry name" value="WH_DNA-bd_sf"/>
</dbReference>
<dbReference type="GO" id="GO:0005737">
    <property type="term" value="C:cytoplasm"/>
    <property type="evidence" value="ECO:0007669"/>
    <property type="project" value="UniProtKB-SubCell"/>
</dbReference>
<name>A0A4T2C6Q5_9MICO</name>
<gene>
    <name evidence="12" type="ORF">D4765_02965</name>
</gene>
<keyword evidence="2 9" id="KW-0963">Cytoplasm</keyword>
<dbReference type="InterPro" id="IPR011006">
    <property type="entry name" value="CheY-like_superfamily"/>
</dbReference>
<comment type="subcellular location">
    <subcellularLocation>
        <location evidence="1 9">Cytoplasm</location>
    </subcellularLocation>
</comment>
<keyword evidence="5 9" id="KW-0805">Transcription regulation</keyword>
<keyword evidence="4 9" id="KW-0902">Two-component regulatory system</keyword>
<evidence type="ECO:0000256" key="1">
    <source>
        <dbReference type="ARBA" id="ARBA00004496"/>
    </source>
</evidence>
<dbReference type="Pfam" id="PF09339">
    <property type="entry name" value="HTH_IclR"/>
    <property type="match status" value="1"/>
</dbReference>
<keyword evidence="6 9" id="KW-0238">DNA-binding</keyword>
<keyword evidence="13" id="KW-1185">Reference proteome</keyword>
<organism evidence="12 13">
    <name type="scientific">Subtercola vilae</name>
    <dbReference type="NCBI Taxonomy" id="2056433"/>
    <lineage>
        <taxon>Bacteria</taxon>
        <taxon>Bacillati</taxon>
        <taxon>Actinomycetota</taxon>
        <taxon>Actinomycetes</taxon>
        <taxon>Micrococcales</taxon>
        <taxon>Microbacteriaceae</taxon>
        <taxon>Subtercola</taxon>
    </lineage>
</organism>
<dbReference type="InterPro" id="IPR036388">
    <property type="entry name" value="WH-like_DNA-bd_sf"/>
</dbReference>
<evidence type="ECO:0000313" key="13">
    <source>
        <dbReference type="Proteomes" id="UP000306192"/>
    </source>
</evidence>
<dbReference type="GO" id="GO:0003700">
    <property type="term" value="F:DNA-binding transcription factor activity"/>
    <property type="evidence" value="ECO:0007669"/>
    <property type="project" value="InterPro"/>
</dbReference>
<dbReference type="PANTHER" id="PTHR45526:SF1">
    <property type="entry name" value="TRANSCRIPTIONAL REGULATORY PROTEIN DCUR-RELATED"/>
    <property type="match status" value="1"/>
</dbReference>
<dbReference type="Pfam" id="PF00072">
    <property type="entry name" value="Response_reg"/>
    <property type="match status" value="1"/>
</dbReference>
<dbReference type="Gene3D" id="1.10.10.10">
    <property type="entry name" value="Winged helix-like DNA-binding domain superfamily/Winged helix DNA-binding domain"/>
    <property type="match status" value="1"/>
</dbReference>
<accession>A0A4T2C6Q5</accession>
<evidence type="ECO:0000256" key="8">
    <source>
        <dbReference type="ARBA" id="ARBA00023163"/>
    </source>
</evidence>
<dbReference type="SMART" id="SM00448">
    <property type="entry name" value="REC"/>
    <property type="match status" value="1"/>
</dbReference>
<dbReference type="RefSeq" id="WP_136640737.1">
    <property type="nucleotide sequence ID" value="NZ_QYRT01000004.1"/>
</dbReference>
<dbReference type="SUPFAM" id="SSF46785">
    <property type="entry name" value="Winged helix' DNA-binding domain"/>
    <property type="match status" value="1"/>
</dbReference>
<evidence type="ECO:0000256" key="7">
    <source>
        <dbReference type="ARBA" id="ARBA00023159"/>
    </source>
</evidence>
<reference evidence="12 13" key="1">
    <citation type="journal article" date="2019" name="Microorganisms">
        <title>Systematic Affiliation and Genome Analysis of Subtercola vilae DB165(T) with Particular Emphasis on Cold Adaptation of an Isolate from a High-Altitude Cold Volcano Lake.</title>
        <authorList>
            <person name="Villalobos A.S."/>
            <person name="Wiese J."/>
            <person name="Imhoff J.F."/>
            <person name="Dorador C."/>
            <person name="Keller A."/>
            <person name="Hentschel U."/>
        </authorList>
    </citation>
    <scope>NUCLEOTIDE SEQUENCE [LARGE SCALE GENOMIC DNA]</scope>
    <source>
        <strain evidence="12 13">DB165</strain>
    </source>
</reference>
<evidence type="ECO:0000256" key="9">
    <source>
        <dbReference type="PIRNR" id="PIRNR006171"/>
    </source>
</evidence>
<evidence type="ECO:0000259" key="11">
    <source>
        <dbReference type="PROSITE" id="PS50110"/>
    </source>
</evidence>
<comment type="caution">
    <text evidence="12">The sequence shown here is derived from an EMBL/GenBank/DDBJ whole genome shotgun (WGS) entry which is preliminary data.</text>
</comment>
<dbReference type="GO" id="GO:0003677">
    <property type="term" value="F:DNA binding"/>
    <property type="evidence" value="ECO:0007669"/>
    <property type="project" value="UniProtKB-KW"/>
</dbReference>
<dbReference type="PROSITE" id="PS50110">
    <property type="entry name" value="RESPONSE_REGULATORY"/>
    <property type="match status" value="1"/>
</dbReference>
<dbReference type="Gene3D" id="3.40.50.2300">
    <property type="match status" value="1"/>
</dbReference>
<evidence type="ECO:0000256" key="6">
    <source>
        <dbReference type="ARBA" id="ARBA00023125"/>
    </source>
</evidence>
<sequence length="231" mass="25135">MTADPLTVLIVDDDFRVASVHHGFVEKVPGFVVVGEAHTATEALEMAERLHPDLVLMDIYLPDGDGLDVTRALLDSARAPIVFVISAATDVEAVRTAIQLGVVHYLVKPFGFAALAERLGAVRAARAQIADWPSDASQQHIDHLFDLLRPARSDHDAADVEHLAPTLQLVYKSIGNQKPGLSASEIAALVGISRATAQRYLAQLENLGAVSLELRYGQTGRPEHRYSLRHR</sequence>
<keyword evidence="7 9" id="KW-0010">Activator</keyword>
<dbReference type="InterPro" id="IPR005471">
    <property type="entry name" value="Tscrpt_reg_IclR_N"/>
</dbReference>
<dbReference type="SUPFAM" id="SSF52172">
    <property type="entry name" value="CheY-like"/>
    <property type="match status" value="1"/>
</dbReference>
<dbReference type="PIRSF" id="PIRSF006171">
    <property type="entry name" value="RR_citrat_malat"/>
    <property type="match status" value="1"/>
</dbReference>
<dbReference type="EMBL" id="QYRT01000004">
    <property type="protein sequence ID" value="TIH40103.1"/>
    <property type="molecule type" value="Genomic_DNA"/>
</dbReference>
<evidence type="ECO:0000313" key="12">
    <source>
        <dbReference type="EMBL" id="TIH40103.1"/>
    </source>
</evidence>
<keyword evidence="8 9" id="KW-0804">Transcription</keyword>
<dbReference type="InterPro" id="IPR051271">
    <property type="entry name" value="2C-system_Tx_regulators"/>
</dbReference>
<dbReference type="InterPro" id="IPR024187">
    <property type="entry name" value="Sig_transdc_resp-reg_cit/mal"/>
</dbReference>
<dbReference type="InterPro" id="IPR001789">
    <property type="entry name" value="Sig_transdc_resp-reg_receiver"/>
</dbReference>
<dbReference type="AlphaFoldDB" id="A0A4T2C6Q5"/>
<evidence type="ECO:0000256" key="5">
    <source>
        <dbReference type="ARBA" id="ARBA00023015"/>
    </source>
</evidence>